<dbReference type="KEGG" id="ccro:CMC5_009230"/>
<accession>A0A0K1E7Z4</accession>
<feature type="compositionally biased region" description="Basic residues" evidence="2">
    <location>
        <begin position="1"/>
        <end position="12"/>
    </location>
</feature>
<protein>
    <submittedName>
        <fullName evidence="4">Uncharacterized protein</fullName>
    </submittedName>
</protein>
<feature type="region of interest" description="Disordered" evidence="2">
    <location>
        <begin position="1"/>
        <end position="22"/>
    </location>
</feature>
<dbReference type="RefSeq" id="WP_050429259.1">
    <property type="nucleotide sequence ID" value="NZ_CP012159.1"/>
</dbReference>
<keyword evidence="3" id="KW-0812">Transmembrane</keyword>
<organism evidence="4 5">
    <name type="scientific">Chondromyces crocatus</name>
    <dbReference type="NCBI Taxonomy" id="52"/>
    <lineage>
        <taxon>Bacteria</taxon>
        <taxon>Pseudomonadati</taxon>
        <taxon>Myxococcota</taxon>
        <taxon>Polyangia</taxon>
        <taxon>Polyangiales</taxon>
        <taxon>Polyangiaceae</taxon>
        <taxon>Chondromyces</taxon>
    </lineage>
</organism>
<evidence type="ECO:0000256" key="3">
    <source>
        <dbReference type="SAM" id="Phobius"/>
    </source>
</evidence>
<feature type="transmembrane region" description="Helical" evidence="3">
    <location>
        <begin position="91"/>
        <end position="109"/>
    </location>
</feature>
<keyword evidence="5" id="KW-1185">Reference proteome</keyword>
<dbReference type="AlphaFoldDB" id="A0A0K1E7Z4"/>
<gene>
    <name evidence="4" type="ORF">CMC5_009230</name>
</gene>
<reference evidence="4 5" key="1">
    <citation type="submission" date="2015-07" db="EMBL/GenBank/DDBJ databases">
        <title>Genome analysis of myxobacterium Chondromyces crocatus Cm c5 reveals a high potential for natural compound synthesis and the genetic basis for the loss of fruiting body formation.</title>
        <authorList>
            <person name="Zaburannyi N."/>
            <person name="Bunk B."/>
            <person name="Maier J."/>
            <person name="Overmann J."/>
            <person name="Mueller R."/>
        </authorList>
    </citation>
    <scope>NUCLEOTIDE SEQUENCE [LARGE SCALE GENOMIC DNA]</scope>
    <source>
        <strain evidence="4 5">Cm c5</strain>
    </source>
</reference>
<evidence type="ECO:0000313" key="5">
    <source>
        <dbReference type="Proteomes" id="UP000067626"/>
    </source>
</evidence>
<dbReference type="EMBL" id="CP012159">
    <property type="protein sequence ID" value="AKT36802.1"/>
    <property type="molecule type" value="Genomic_DNA"/>
</dbReference>
<dbReference type="Proteomes" id="UP000067626">
    <property type="component" value="Chromosome"/>
</dbReference>
<name>A0A0K1E7Z4_CHOCO</name>
<sequence>MTAKQTAKKAPKPRLPDAQFAHLSDQERRALKELAEVERAIAILEGRSDSSGEDLAFARKEAERLREAVTSALDRVDLNLREARRARLHRALGATLLLGAIGAGAFLVLPRARSYMSERASVMEAIDKASTPFLREGFEVTESRSSRGSFTLSAERGRCYIVVAAAETGAVRVKVERGPISTEGLSVGVCGCGMEPLQVSAAGGESVELRVLSAPASTSGGADLLHILPTPPEAHIAETADRRCAEEAIDSFIAAHPSAGAGEARETRLEALGLRRVASAPSSTPLVVLPALKEACFLVQSDDPADTLSLRLPGGERPIQKARAAIASCGRTLEGVSVWREGRGELTAFSAPARRAGGLLGMRELATLAGRQAELWVPPSDQAFDASATLIASGLGPLGPDEPATTSGKDGALAGGAHAMFLAASTDARSLLDVPEKAPDMLCHPPVHLGVAHGLCLETRPGALGLPSSFPPGAVRARRPLWLPIARGNRAQQERVLEVLAFARRMSVAGFELTTLTGFVEIPGGVEVTGRSGEKEVVALVLSQSPPYVYPLTDGPAWTLAGEPQIVQLPAGKSVKLKATPAPVGPRSSRETILWRR</sequence>
<evidence type="ECO:0000256" key="1">
    <source>
        <dbReference type="SAM" id="Coils"/>
    </source>
</evidence>
<evidence type="ECO:0000256" key="2">
    <source>
        <dbReference type="SAM" id="MobiDB-lite"/>
    </source>
</evidence>
<keyword evidence="3" id="KW-0472">Membrane</keyword>
<keyword evidence="3" id="KW-1133">Transmembrane helix</keyword>
<dbReference type="OrthoDB" id="5483000at2"/>
<keyword evidence="1" id="KW-0175">Coiled coil</keyword>
<feature type="coiled-coil region" evidence="1">
    <location>
        <begin position="27"/>
        <end position="75"/>
    </location>
</feature>
<feature type="compositionally biased region" description="Basic and acidic residues" evidence="2">
    <location>
        <begin position="588"/>
        <end position="597"/>
    </location>
</feature>
<feature type="region of interest" description="Disordered" evidence="2">
    <location>
        <begin position="578"/>
        <end position="597"/>
    </location>
</feature>
<proteinExistence type="predicted"/>
<evidence type="ECO:0000313" key="4">
    <source>
        <dbReference type="EMBL" id="AKT36802.1"/>
    </source>
</evidence>